<dbReference type="PROSITE" id="PS51257">
    <property type="entry name" value="PROKAR_LIPOPROTEIN"/>
    <property type="match status" value="1"/>
</dbReference>
<keyword evidence="3" id="KW-1185">Reference proteome</keyword>
<reference evidence="2 3" key="1">
    <citation type="journal article" date="2009" name="Stand. Genomic Sci.">
        <title>Complete genome sequence of Pedobacter heparinus type strain (HIM 762-3).</title>
        <authorList>
            <person name="Han C."/>
            <person name="Spring S."/>
            <person name="Lapidus A."/>
            <person name="Del Rio T.G."/>
            <person name="Tice H."/>
            <person name="Copeland A."/>
            <person name="Cheng J.F."/>
            <person name="Lucas S."/>
            <person name="Chen F."/>
            <person name="Nolan M."/>
            <person name="Bruce D."/>
            <person name="Goodwin L."/>
            <person name="Pitluck S."/>
            <person name="Ivanova N."/>
            <person name="Mavromatis K."/>
            <person name="Mikhailova N."/>
            <person name="Pati A."/>
            <person name="Chen A."/>
            <person name="Palaniappan K."/>
            <person name="Land M."/>
            <person name="Hauser L."/>
            <person name="Chang Y.J."/>
            <person name="Jeffries C.C."/>
            <person name="Saunders E."/>
            <person name="Chertkov O."/>
            <person name="Brettin T."/>
            <person name="Goker M."/>
            <person name="Rohde M."/>
            <person name="Bristow J."/>
            <person name="Eisen J.A."/>
            <person name="Markowitz V."/>
            <person name="Hugenholtz P."/>
            <person name="Kyrpides N.C."/>
            <person name="Klenk H.P."/>
            <person name="Detter J.C."/>
        </authorList>
    </citation>
    <scope>NUCLEOTIDE SEQUENCE [LARGE SCALE GENOMIC DNA]</scope>
    <source>
        <strain evidence="3">ATCC 13125 / DSM 2366 / CIP 104194 / JCM 7457 / NBRC 12017 / NCIMB 9290 / NRRL B-14731 / HIM 762-3</strain>
    </source>
</reference>
<feature type="chain" id="PRO_5002972082" evidence="1">
    <location>
        <begin position="24"/>
        <end position="322"/>
    </location>
</feature>
<feature type="signal peptide" evidence="1">
    <location>
        <begin position="1"/>
        <end position="23"/>
    </location>
</feature>
<dbReference type="OrthoDB" id="1007317at2"/>
<dbReference type="RefSeq" id="WP_012780750.1">
    <property type="nucleotide sequence ID" value="NC_013061.1"/>
</dbReference>
<dbReference type="Pfam" id="PF20138">
    <property type="entry name" value="DUF6528"/>
    <property type="match status" value="1"/>
</dbReference>
<evidence type="ECO:0000313" key="2">
    <source>
        <dbReference type="EMBL" id="ACU02797.1"/>
    </source>
</evidence>
<dbReference type="InterPro" id="IPR011047">
    <property type="entry name" value="Quinoprotein_ADH-like_sf"/>
</dbReference>
<dbReference type="InterPro" id="IPR045383">
    <property type="entry name" value="DUF6528"/>
</dbReference>
<keyword evidence="1" id="KW-0732">Signal</keyword>
<dbReference type="Gene3D" id="2.130.10.10">
    <property type="entry name" value="YVTN repeat-like/Quinoprotein amine dehydrogenase"/>
    <property type="match status" value="1"/>
</dbReference>
<protein>
    <submittedName>
        <fullName evidence="2">Uncharacterized protein</fullName>
    </submittedName>
</protein>
<dbReference type="Proteomes" id="UP000000852">
    <property type="component" value="Chromosome"/>
</dbReference>
<gene>
    <name evidence="2" type="ordered locus">Phep_0575</name>
</gene>
<organism evidence="2 3">
    <name type="scientific">Pedobacter heparinus (strain ATCC 13125 / DSM 2366 / CIP 104194 / JCM 7457 / NBRC 12017 / NCIMB 9290 / NRRL B-14731 / HIM 762-3)</name>
    <dbReference type="NCBI Taxonomy" id="485917"/>
    <lineage>
        <taxon>Bacteria</taxon>
        <taxon>Pseudomonadati</taxon>
        <taxon>Bacteroidota</taxon>
        <taxon>Sphingobacteriia</taxon>
        <taxon>Sphingobacteriales</taxon>
        <taxon>Sphingobacteriaceae</taxon>
        <taxon>Pedobacter</taxon>
    </lineage>
</organism>
<dbReference type="KEGG" id="phe:Phep_0575"/>
<dbReference type="SUPFAM" id="SSF50998">
    <property type="entry name" value="Quinoprotein alcohol dehydrogenase-like"/>
    <property type="match status" value="1"/>
</dbReference>
<sequence>MKKIVTLLCVLSFWIIACSSKKAVSVPDHSAPSLDYKNTNLIITDQSQNRIAKVDLKTQAIVWEWKAATGIPAKDVAWFSNISEGKLVYSGKYMLITASGGGVALVRISDKATVFYCYVGGNTHSAEILPDGNIVTASSTGKLLTLIHVNLNSFPDNVYKKTMVLDDAHNVVWDKQRQILWSANKDKLVAYTYNFNCNAPDLTVKESINLPASGCHDLFPVYGEDALWVSTSTKAWKVDLKTRNIKESSALPRIKSVDSGPEGYPVITLQGIDTDQQWYNDKVQDLNGKTIFQMAGLKMYKARWDLKNDFSYSANDDIKTCN</sequence>
<evidence type="ECO:0000313" key="3">
    <source>
        <dbReference type="Proteomes" id="UP000000852"/>
    </source>
</evidence>
<dbReference type="eggNOG" id="COG1520">
    <property type="taxonomic scope" value="Bacteria"/>
</dbReference>
<accession>C6Y0N6</accession>
<evidence type="ECO:0000256" key="1">
    <source>
        <dbReference type="SAM" id="SignalP"/>
    </source>
</evidence>
<dbReference type="InterPro" id="IPR015943">
    <property type="entry name" value="WD40/YVTN_repeat-like_dom_sf"/>
</dbReference>
<proteinExistence type="predicted"/>
<dbReference type="STRING" id="485917.Phep_0575"/>
<name>C6Y0N6_PEDHD</name>
<dbReference type="HOGENOM" id="CLU_067795_0_0_10"/>
<dbReference type="AlphaFoldDB" id="C6Y0N6"/>
<dbReference type="EMBL" id="CP001681">
    <property type="protein sequence ID" value="ACU02797.1"/>
    <property type="molecule type" value="Genomic_DNA"/>
</dbReference>